<evidence type="ECO:0000256" key="9">
    <source>
        <dbReference type="PROSITE-ProRule" id="PRU01363"/>
    </source>
</evidence>
<evidence type="ECO:0000256" key="8">
    <source>
        <dbReference type="ARBA" id="ARBA00023315"/>
    </source>
</evidence>
<dbReference type="Pfam" id="PF18369">
    <property type="entry name" value="PKS_DE"/>
    <property type="match status" value="2"/>
</dbReference>
<dbReference type="PANTHER" id="PTHR43775:SF51">
    <property type="entry name" value="INACTIVE PHENOLPHTHIOCEROL SYNTHESIS POLYKETIDE SYNTHASE TYPE I PKS1-RELATED"/>
    <property type="match status" value="1"/>
</dbReference>
<sequence>MSDEDKLRSYLKKAIADAQDVRARLRRVQERVTEPIAIVGMACRFPGGAVGPEEFWRLIASGTDAISTFPQDRGWDIERLYDPNGGDDGTSYVCQGGFLAGEVADFDPGFFGISPREAMAMDPQQRLLLEASWEALERAGIDAGSLRGSATGVFAGGFASGYGIGVTLSPSGAGVEGHLMTGNATSVLSGRVSYVLGLEGPALTIDTACSSSLVALHLAAQALRSGECSLALAGGVTVMATPGTFIDFSRQQGLSVDGRCRAFSADADGTGWAEGVGMLVVERLSDAQRNGHRVLAVVRGSAVNQDGASNGLTAPNGPSQQRVIRAALASAQLSPADVDVVEAHGTGTKLGDPIEAQALLATYGQDRPEGLPVWLGSVKSNIGHTQAAAGVAGVIKMVLALQHEQLPPTLHADEPSPHIDWSAGEASLLTEPVEWPAGERPRRAGVSSFGMSGTNAHVIIEEAPAAEPGPESTTVSTAPVVSGAGAWLVSGRTAAGLSAQAGRLREWVTERPGLEPADVAWSLAATRSVFEHRAVVLGGGRAELVAGLESVAAGVSSGAVVSGVARSDARVGLVFAGQGSQWLGMGRGLYEGSAVFARVFDQVSGLLELELGVSVRDVVLGAQDADESLVNQTLYAQTGLFAFEVALAEVLRGVGVVADAVVGHSVGEVAAAYVAGVLSLPDACRLVAARARLMQGLPSGGAMAAVNVSEADVVASMVGVAGVSIAAVNGPDSVVVSGDADAVAQVVEYWRGQGRRVRELRVSHAFHSPAMDPVMGELGRVASELEYRRPQVLWAGALSGELVSECEPGYWPAQARQAVRFADALGTLAAQGINLFIEVGPDGSLSPLGADAVAQVGVEEAVFVPLQRRTDEGVTGFVTGLARAFVHGASVDWRAVLPAAQCVELPTYAFRHERFWPEGEMRLPTAAGFPVGTMGAEVEARFWAAVEEGDLSRLAESLAGGDDRPIGEVLPALASWRRREADRSVTAGWRYRAVWAPVGEPDARVLSGTWLVAAPASAEPAAVELRRSCVAALEARGASTVVVEVPAGLVERAELAALIGADVSDVAGVLSLLALDEAPLPGGSVVAGGLAATLALVQGLGDAGVAAPLWVATRGAVAAGAGEVLTAPVQAQVWGLGRVVGLEHPDRWGGLVDLPEVVDERAGARLASVLAGCGEGEVAIRAAGVLGRRLAHAPQPRETETPWTPRGTTLITGGTGAIAGHVARWLADRRAPRLVLSSRSGPSAFGAGALAAELAQAGSAVDIVACDVSDRVAVAGLLESTGPELSAVMHTAGVLDDGVVDRLSVERLESVLTAKATSAAYLDELTADLDLDAFVLFSSAAATLGAAGQGNYAAANAYLDALAESRRSRGLAGLSVAWGAWAGGGFAASSDVVRARVRRGAMPAMDPSLAVRALGEALEGSDPALTVMDVDWAQLASSSEAAHIRELPLVRDLPEIRSLVAAGSASGAVVDEGELVGRLRGLGRAEEQTRVLAEVVRTEAAAVLGHASAEAVQDRQNFKDLGFDSLTSVELRNRLGAVTGLRLPATLVFDYPTPVALAGFLRGELTGDLESVAPVVVAAGVSDEPLAIVGMACRFPGGVASPEAFWELLASGGDAVGRFPTDRGWDLDSVYDPDGEGDGTSYTRSGAFLRDVADFDPGFFGISPREAMAMDPQQRLLLEASWEALERAGIDAGSLRGSATGVFAGGFTSGYSIGVALSDDAGGPGVEGHLMTGNATSVLSGRVSYVMGLEGPAVTIDTACSSSLVALHLAGQALRSGECSLAVAGGVTVMATPATFIDFSRQQGLSVDGRCRAFSADADGTGWAEGVGMLVVERLSDARRNGHPVLAVLRGSAVNQDGASNGLTAPNGPSQQRVIRAALASAQLSPADVDVVEAHGTGTKLGDPIEAQALLATYGRQRPEDRPLWLGSVKSNIGHTQAAAGVAGVIKMVLALQHEQLPRTLHADEPSPHIDWSAGEVSLLTEPVEWPAGERPRRAGVSSFGMSGTNAHVIIEEAPDAEPEPPTVPTAPVVSGAGAWLVSARTAAGLAGQAGRLREWVTDRPELEPADVAWSLATSRSVFEHRAVVVGGNRAELVAGLESFAGQVPSGSVVSGTVRTDAQTVFVFPGQGSQWLGMGRELAEASPVFAARLAECAAALAPHVEWSLMDVLAGVEGAPALEAADVVQPVLWAVMVSLAAVWEAAGVVPVAVVGHSQGEIAAATVAGMLSLEDGARVVALRSRSLKVLAGAGGMLSVAASAEAVKGRLGERVALAAVNGPAAVVVSGEPQALEELKAQFGAEGVRARMVAVDYASHGPQVDRLEAEIREVLAGISPRRGRVPMVSAMSGETLTGEELDAGYWYDSLRNTVHFDRAVRTLVGQGHQMFIEVSPHPVLTGAITDTLEEAGAAVCGTLRRDDDSASRVLTSFAEAWAHGASVDWTKVLPAAQSVELPTYAFQHERFWPKGTVVLPKRGAVADPESLGLGAVGHPLLGAVVELADGAGVVCTGRLSVRSQPWLADHRVGGVILLPGTGFVELAVQAGDQVGCGVLEELTLQAPLVVPETGGAQVQVVVAEEADGRRSVEVYSRTDGTGETWIRHATGALAPTGRAVDAGEEFTVWPPQQATPLEFSDLYAVRLADVYGPAFHGLKAVWRRDGDVFAEVALPEEVAAQAGSFGLHPALLDAALHAGLLAGLDEGEPGEVRMPFAWTDVELHAVGASALRVRLRPDGRGGLSLTAADATGAPVVTVGSLVSRPVSAGQVRAAGRVLGDSLFVQEWTPVEPVTAAVGDWALLGDDRFGLAERLRATGREVRPFADVADLADAVEAGEFDPRTVLVCAGSRPDEADSDVPAVVHRVSGEALLLAQRWIDEPRLEEGQLVVVTRGAVAAAAGEAVTDLAAAAVWGLLRSAQSENPGRLTLVDLSALGDDADVLPTALGNGEPELAVRGQAVYGRRLARPRGELAAVVWPEKAETVSARTLLVTGGTGTLGGLVARHFVRTGRAGGVVLLSRSGPSAGVAALAGELAELGAWVRVVACDAADRDALAAVVAGVPEDCPLASVIHAAGIIDDGTIATLTPERLSKVLSPKADAAWHLHELTAHLNLDHFVMFSSAAAVFGAPGQGNYVAANSFLDALAGHRRAAGLAGTSLQLGPWAHEEGIGRNLDGGLLARIDRSGVLSIGAEEGLALLDVTLNRDEAVLIPARLDVAGARARTARDGDVLPLLRLLSGGPARRTAVAATEGRPGEALRHRLASLSGPERDRALLDLVRVHVAAVLGHASAEVIEAGRAFTDLGFDSLTAVDLRNRLRGETGLRLPATLVFDYPTPLSLAGLLRTELTGELPAAAEPVRAVPAVADEPVAIVGMACRFPGGASNPDELWGLLASGGDAISGFPQDRGWKADEIYDPESERSGTSYTREGGFIRDVAAFDAGFFGISPREALAMDPQQRLLLETSWEAFERAGIDPGALRGSRTGAFVGGYSSGYADLSLETQTDLSGVASHLMTGNATSILSGRLSYTFGLEGPAVTIDTACSSSLVALHLAAQALRSGECSLALAGGVTVMAGPGGFVAFSDARGLSVDGRSKAFSADADGMGMAEGVGMLVVERLSDARRNGHPVLAVLRASAVNQDGASNGLTAPNGPAQQRVIRAALENARLSPADVDVVEAHGTGTALGDPIEAQALFATYGQDRPEDRPLWLGSVKSNIGHTQAAAGVAGVIKMVLALQHEQLPPTLHADEPSPHIDWSAGEVALLTEPVRWPAGERPRLAGVSSFGISGTNAHVIIEEAPAAEPSDESEPTPSPTVLDTDAVGAWPVSGRTPEVLAAQADRLREWVTARPELEPADVAWSLVTTRSLFTHRAVVLVGERAQLLSGLESLALGASDVSVVSGAAPTDARPVFVFPGQGSQWLGMGRELAVVSPVFAARLAECAAALAPHVEWSLMDVLAGAEGAPVLEAADVVQPVLWAVMVSLAAVWEAAGVVPVAVVGHSQGEIAAATVAGMLSLEDGARVVALRSRSLKVLAGAGGMLSVAASAEAVQGRLGERLSLAAVNGPAAVVVSGEPQALEELKAQFGAEGVRARMVAVDYASHGPQVDRLEAEIREVLAGISPRRGRVPMVSAMSGETLTGEELDAGYWYDSLRNTVHFDPAVRTLAGQGHQVFIEVSPHPVLFGAITDTLEEVAGAAGPGAVPGAVCGTLRRDDDSAARIVTSLAEAWVQGASVDWTKVLPAAQSVELPTYAFQHERYWPQAEDTLPGVESRVDSTSSEAEARFWAAVEGGDVAHLADTLAVDGARPFQEVLPALATWRRQEVERSVTAGWSYRMGWAQIEEPESRALSGTWLLVAPAGPAADGLVRECAEALRRRRAEVAVIEVPAGTVDRAETAARLVQGAEEAGVELASAVGVLSLLALEETPLPEHPGVSGGLAATLALVQALGDTGVDKPLWVATCGAVSATPGELPNSPVQAQVWGLSRVFGLESPERWGGLVDLPAVLDDRAGSRLAAVLDGCGEDEVAIRATGVLGRRMSRPTRSRRSAEDWTPRGTTLITGGTGAIAGHVAHWLADRDASRLVLTSRSGPSAHGVAAQAAELAERGTRVDVVTCDVGDRSALAGLVDWTGRSGPALSAVMHTAGVLDDGVIDRLSAERLETVLAAKATSAAYLDELTADLDLDAFVLFSSAASTLGSAGQGNYAAANSYLDAVAEHRKARGLTGLSVAWGLWGGGGLAQSKAEIEARMKRLPMPPMDPRLAVRALGEALAGDDAVVTVMDVDWAKLAAVPGSTGLTERPLVRDLPEVRRLAAVRSVAADPAQAEGGLAGRLAGLDRAEQDKLLTDVVRAEAAALLGHSSPDAVQARQAFKELGFDSLTSVEFRNRLNTATGLRLPSTVVFDYPNPVALAALLRTELVGEEEASEPIFDDLDQLEASLAKSTAEHEVHENVTRRLQGILSRWIEKQGDSEFESEKPVELESATPDQLFEFLDKEFGMS</sequence>
<evidence type="ECO:0000256" key="2">
    <source>
        <dbReference type="ARBA" id="ARBA00004792"/>
    </source>
</evidence>
<accession>A0ABU0RXI0</accession>
<dbReference type="GO" id="GO:0016740">
    <property type="term" value="F:transferase activity"/>
    <property type="evidence" value="ECO:0007669"/>
    <property type="project" value="UniProtKB-KW"/>
</dbReference>
<keyword evidence="6" id="KW-0045">Antibiotic biosynthesis</keyword>
<dbReference type="SUPFAM" id="SSF51735">
    <property type="entry name" value="NAD(P)-binding Rossmann-fold domains"/>
    <property type="match status" value="6"/>
</dbReference>
<dbReference type="SMART" id="SM01294">
    <property type="entry name" value="PKS_PP_betabranch"/>
    <property type="match status" value="3"/>
</dbReference>
<dbReference type="InterPro" id="IPR014043">
    <property type="entry name" value="Acyl_transferase_dom"/>
</dbReference>
<dbReference type="RefSeq" id="WP_307630048.1">
    <property type="nucleotide sequence ID" value="NZ_JAUSZS010000008.1"/>
</dbReference>
<feature type="region of interest" description="Disordered" evidence="10">
    <location>
        <begin position="4520"/>
        <end position="4539"/>
    </location>
</feature>
<dbReference type="InterPro" id="IPR049551">
    <property type="entry name" value="PKS_DH_C"/>
</dbReference>
<evidence type="ECO:0000256" key="5">
    <source>
        <dbReference type="ARBA" id="ARBA00022679"/>
    </source>
</evidence>
<dbReference type="InterPro" id="IPR015083">
    <property type="entry name" value="NorB/c/GfsB-D-like_docking"/>
</dbReference>
<dbReference type="SUPFAM" id="SSF53901">
    <property type="entry name" value="Thiolase-like"/>
    <property type="match status" value="3"/>
</dbReference>
<dbReference type="NCBIfam" id="NF045894">
    <property type="entry name" value="PKS_plus_SDR"/>
    <property type="match status" value="2"/>
</dbReference>
<dbReference type="Pfam" id="PF21089">
    <property type="entry name" value="PKS_DH_N"/>
    <property type="match status" value="1"/>
</dbReference>
<keyword evidence="7" id="KW-0511">Multifunctional enzyme</keyword>
<keyword evidence="15" id="KW-1185">Reference proteome</keyword>
<dbReference type="InterPro" id="IPR006162">
    <property type="entry name" value="Ppantetheine_attach_site"/>
</dbReference>
<dbReference type="Gene3D" id="3.30.70.3290">
    <property type="match status" value="3"/>
</dbReference>
<dbReference type="InterPro" id="IPR036291">
    <property type="entry name" value="NAD(P)-bd_dom_sf"/>
</dbReference>
<keyword evidence="8" id="KW-0012">Acyltransferase</keyword>
<feature type="domain" description="Ketosynthase family 3 (KS3)" evidence="12">
    <location>
        <begin position="3353"/>
        <end position="3782"/>
    </location>
</feature>
<dbReference type="PROSITE" id="PS00606">
    <property type="entry name" value="KS3_1"/>
    <property type="match status" value="3"/>
</dbReference>
<dbReference type="Pfam" id="PF08990">
    <property type="entry name" value="Docking"/>
    <property type="match status" value="1"/>
</dbReference>
<feature type="active site" description="Proton acceptor; for dehydratase activity" evidence="9">
    <location>
        <position position="2518"/>
    </location>
</feature>
<dbReference type="Pfam" id="PF00550">
    <property type="entry name" value="PP-binding"/>
    <property type="match status" value="3"/>
</dbReference>
<dbReference type="PROSITE" id="PS52004">
    <property type="entry name" value="KS3_2"/>
    <property type="match status" value="3"/>
</dbReference>
<comment type="caution">
    <text evidence="14">The sequence shown here is derived from an EMBL/GenBank/DDBJ whole genome shotgun (WGS) entry which is preliminary data.</text>
</comment>
<name>A0ABU0RXI0_9ACTN</name>
<dbReference type="InterPro" id="IPR016039">
    <property type="entry name" value="Thiolase-like"/>
</dbReference>
<evidence type="ECO:0000256" key="7">
    <source>
        <dbReference type="ARBA" id="ARBA00023268"/>
    </source>
</evidence>
<dbReference type="PROSITE" id="PS50075">
    <property type="entry name" value="CARRIER"/>
    <property type="match status" value="3"/>
</dbReference>
<dbReference type="Proteomes" id="UP001223072">
    <property type="component" value="Unassembled WGS sequence"/>
</dbReference>
<dbReference type="SUPFAM" id="SSF52151">
    <property type="entry name" value="FabD/lysophospholipase-like"/>
    <property type="match status" value="3"/>
</dbReference>
<dbReference type="SMART" id="SM00823">
    <property type="entry name" value="PKS_PP"/>
    <property type="match status" value="3"/>
</dbReference>
<dbReference type="InterPro" id="IPR057326">
    <property type="entry name" value="KR_dom"/>
</dbReference>
<dbReference type="Pfam" id="PF22953">
    <property type="entry name" value="SpnB_Rossmann"/>
    <property type="match status" value="1"/>
</dbReference>
<dbReference type="Gene3D" id="3.40.50.720">
    <property type="entry name" value="NAD(P)-binding Rossmann-like Domain"/>
    <property type="match status" value="3"/>
</dbReference>
<dbReference type="CDD" id="cd08956">
    <property type="entry name" value="KR_3_FAS_SDR_x"/>
    <property type="match status" value="1"/>
</dbReference>
<dbReference type="InterPro" id="IPR041618">
    <property type="entry name" value="PKS_DE"/>
</dbReference>
<evidence type="ECO:0000256" key="10">
    <source>
        <dbReference type="SAM" id="MobiDB-lite"/>
    </source>
</evidence>
<dbReference type="Pfam" id="PF02801">
    <property type="entry name" value="Ketoacyl-synt_C"/>
    <property type="match status" value="3"/>
</dbReference>
<dbReference type="Pfam" id="PF08659">
    <property type="entry name" value="KR"/>
    <property type="match status" value="3"/>
</dbReference>
<feature type="region of interest" description="C-terminal hotdog fold" evidence="9">
    <location>
        <begin position="2622"/>
        <end position="2760"/>
    </location>
</feature>
<dbReference type="SUPFAM" id="SSF55048">
    <property type="entry name" value="Probable ACP-binding domain of malonyl-CoA ACP transacylase"/>
    <property type="match status" value="3"/>
</dbReference>
<dbReference type="SUPFAM" id="SSF47336">
    <property type="entry name" value="ACP-like"/>
    <property type="match status" value="3"/>
</dbReference>
<keyword evidence="3" id="KW-0596">Phosphopantetheine</keyword>
<dbReference type="InterPro" id="IPR042104">
    <property type="entry name" value="PKS_dehydratase_sf"/>
</dbReference>
<evidence type="ECO:0000256" key="4">
    <source>
        <dbReference type="ARBA" id="ARBA00022553"/>
    </source>
</evidence>
<evidence type="ECO:0000256" key="6">
    <source>
        <dbReference type="ARBA" id="ARBA00023194"/>
    </source>
</evidence>
<feature type="domain" description="Ketosynthase family 3 (KS3)" evidence="12">
    <location>
        <begin position="1583"/>
        <end position="2013"/>
    </location>
</feature>
<evidence type="ECO:0000256" key="3">
    <source>
        <dbReference type="ARBA" id="ARBA00022450"/>
    </source>
</evidence>
<comment type="pathway">
    <text evidence="2">Antibiotic biosynthesis.</text>
</comment>
<dbReference type="CDD" id="cd08952">
    <property type="entry name" value="KR_1_SDR_x"/>
    <property type="match status" value="2"/>
</dbReference>
<evidence type="ECO:0000259" key="13">
    <source>
        <dbReference type="PROSITE" id="PS52019"/>
    </source>
</evidence>
<dbReference type="Pfam" id="PF14765">
    <property type="entry name" value="PS-DH"/>
    <property type="match status" value="1"/>
</dbReference>
<feature type="domain" description="PKS/mFAS DH" evidence="13">
    <location>
        <begin position="2486"/>
        <end position="2760"/>
    </location>
</feature>
<dbReference type="InterPro" id="IPR020806">
    <property type="entry name" value="PKS_PP-bd"/>
</dbReference>
<dbReference type="InterPro" id="IPR049900">
    <property type="entry name" value="PKS_mFAS_DH"/>
</dbReference>
<dbReference type="InterPro" id="IPR014031">
    <property type="entry name" value="Ketoacyl_synth_C"/>
</dbReference>
<dbReference type="Gene3D" id="3.40.366.10">
    <property type="entry name" value="Malonyl-Coenzyme A Acyl Carrier Protein, domain 2"/>
    <property type="match status" value="3"/>
</dbReference>
<keyword evidence="5 14" id="KW-0808">Transferase</keyword>
<dbReference type="PANTHER" id="PTHR43775">
    <property type="entry name" value="FATTY ACID SYNTHASE"/>
    <property type="match status" value="1"/>
</dbReference>
<feature type="domain" description="Carrier" evidence="11">
    <location>
        <begin position="3259"/>
        <end position="3334"/>
    </location>
</feature>
<dbReference type="InterPro" id="IPR020807">
    <property type="entry name" value="PKS_DH"/>
</dbReference>
<dbReference type="InterPro" id="IPR020841">
    <property type="entry name" value="PKS_Beta-ketoAc_synthase_dom"/>
</dbReference>
<organism evidence="14 15">
    <name type="scientific">Streptomyces turgidiscabies</name>
    <dbReference type="NCBI Taxonomy" id="85558"/>
    <lineage>
        <taxon>Bacteria</taxon>
        <taxon>Bacillati</taxon>
        <taxon>Actinomycetota</taxon>
        <taxon>Actinomycetes</taxon>
        <taxon>Kitasatosporales</taxon>
        <taxon>Streptomycetaceae</taxon>
        <taxon>Streptomyces</taxon>
    </lineage>
</organism>
<dbReference type="Gene3D" id="1.10.1200.10">
    <property type="entry name" value="ACP-like"/>
    <property type="match status" value="3"/>
</dbReference>
<keyword evidence="4" id="KW-0597">Phosphoprotein</keyword>
<feature type="active site" description="Proton donor; for dehydratase activity" evidence="9">
    <location>
        <position position="2681"/>
    </location>
</feature>
<reference evidence="14 15" key="1">
    <citation type="submission" date="2023-07" db="EMBL/GenBank/DDBJ databases">
        <title>Comparative genomics of wheat-associated soil bacteria to identify genetic determinants of phenazine resistance.</title>
        <authorList>
            <person name="Mouncey N."/>
        </authorList>
    </citation>
    <scope>NUCLEOTIDE SEQUENCE [LARGE SCALE GENOMIC DNA]</scope>
    <source>
        <strain evidence="14 15">W2I16</strain>
    </source>
</reference>
<comment type="cofactor">
    <cofactor evidence="1">
        <name>pantetheine 4'-phosphate</name>
        <dbReference type="ChEBI" id="CHEBI:47942"/>
    </cofactor>
</comment>
<feature type="domain" description="Ketosynthase family 3 (KS3)" evidence="12">
    <location>
        <begin position="33"/>
        <end position="462"/>
    </location>
</feature>
<dbReference type="InterPro" id="IPR009081">
    <property type="entry name" value="PP-bd_ACP"/>
</dbReference>
<dbReference type="InterPro" id="IPR014030">
    <property type="entry name" value="Ketoacyl_synth_N"/>
</dbReference>
<feature type="domain" description="Carrier" evidence="11">
    <location>
        <begin position="4823"/>
        <end position="4898"/>
    </location>
</feature>
<dbReference type="InterPro" id="IPR013968">
    <property type="entry name" value="PKS_KR"/>
</dbReference>
<dbReference type="InterPro" id="IPR016035">
    <property type="entry name" value="Acyl_Trfase/lysoPLipase"/>
</dbReference>
<dbReference type="PROSITE" id="PS52019">
    <property type="entry name" value="PKS_MFAS_DH"/>
    <property type="match status" value="1"/>
</dbReference>
<dbReference type="InterPro" id="IPR055123">
    <property type="entry name" value="SpnB-like_Rossmann"/>
</dbReference>
<dbReference type="Pfam" id="PF00698">
    <property type="entry name" value="Acyl_transf_1"/>
    <property type="match status" value="3"/>
</dbReference>
<dbReference type="SMART" id="SM00826">
    <property type="entry name" value="PKS_DH"/>
    <property type="match status" value="1"/>
</dbReference>
<feature type="domain" description="Carrier" evidence="11">
    <location>
        <begin position="1490"/>
        <end position="1565"/>
    </location>
</feature>
<evidence type="ECO:0000256" key="1">
    <source>
        <dbReference type="ARBA" id="ARBA00001957"/>
    </source>
</evidence>
<dbReference type="Gene3D" id="3.10.129.110">
    <property type="entry name" value="Polyketide synthase dehydratase"/>
    <property type="match status" value="1"/>
</dbReference>
<gene>
    <name evidence="14" type="ORF">QFZ49_006651</name>
</gene>
<dbReference type="InterPro" id="IPR016036">
    <property type="entry name" value="Malonyl_transacylase_ACP-bd"/>
</dbReference>
<dbReference type="SMART" id="SM00827">
    <property type="entry name" value="PKS_AT"/>
    <property type="match status" value="3"/>
</dbReference>
<dbReference type="CDD" id="cd00833">
    <property type="entry name" value="PKS"/>
    <property type="match status" value="3"/>
</dbReference>
<dbReference type="PROSITE" id="PS00012">
    <property type="entry name" value="PHOSPHOPANTETHEINE"/>
    <property type="match status" value="2"/>
</dbReference>
<protein>
    <submittedName>
        <fullName evidence="14">Acyl transferase domain-containing protein/acyl carrier protein</fullName>
    </submittedName>
</protein>
<dbReference type="Pfam" id="PF16197">
    <property type="entry name" value="KAsynt_C_assoc"/>
    <property type="match status" value="3"/>
</dbReference>
<dbReference type="InterPro" id="IPR001227">
    <property type="entry name" value="Ac_transferase_dom_sf"/>
</dbReference>
<evidence type="ECO:0000259" key="12">
    <source>
        <dbReference type="PROSITE" id="PS52004"/>
    </source>
</evidence>
<dbReference type="Pfam" id="PF00109">
    <property type="entry name" value="ketoacyl-synt"/>
    <property type="match status" value="3"/>
</dbReference>
<dbReference type="EMBL" id="JAUSZS010000008">
    <property type="protein sequence ID" value="MDQ0936676.1"/>
    <property type="molecule type" value="Genomic_DNA"/>
</dbReference>
<dbReference type="InterPro" id="IPR036736">
    <property type="entry name" value="ACP-like_sf"/>
</dbReference>
<dbReference type="InterPro" id="IPR050091">
    <property type="entry name" value="PKS_NRPS_Biosynth_Enz"/>
</dbReference>
<dbReference type="InterPro" id="IPR049552">
    <property type="entry name" value="PKS_DH_N"/>
</dbReference>
<feature type="region of interest" description="N-terminal hotdog fold" evidence="9">
    <location>
        <begin position="2486"/>
        <end position="2608"/>
    </location>
</feature>
<evidence type="ECO:0000313" key="15">
    <source>
        <dbReference type="Proteomes" id="UP001223072"/>
    </source>
</evidence>
<dbReference type="SMART" id="SM00825">
    <property type="entry name" value="PKS_KS"/>
    <property type="match status" value="3"/>
</dbReference>
<dbReference type="SMART" id="SM00822">
    <property type="entry name" value="PKS_KR"/>
    <property type="match status" value="3"/>
</dbReference>
<proteinExistence type="predicted"/>
<dbReference type="Gene3D" id="3.40.47.10">
    <property type="match status" value="3"/>
</dbReference>
<dbReference type="Gene3D" id="6.10.140.1830">
    <property type="match status" value="2"/>
</dbReference>
<evidence type="ECO:0000259" key="11">
    <source>
        <dbReference type="PROSITE" id="PS50075"/>
    </source>
</evidence>
<dbReference type="InterPro" id="IPR018201">
    <property type="entry name" value="Ketoacyl_synth_AS"/>
</dbReference>
<evidence type="ECO:0000313" key="14">
    <source>
        <dbReference type="EMBL" id="MDQ0936676.1"/>
    </source>
</evidence>
<dbReference type="InterPro" id="IPR032821">
    <property type="entry name" value="PKS_assoc"/>
</dbReference>